<dbReference type="EMBL" id="OX458333">
    <property type="protein sequence ID" value="CAI8726336.1"/>
    <property type="molecule type" value="Genomic_DNA"/>
</dbReference>
<name>A0ABM9HW95_9GAMM</name>
<dbReference type="InterPro" id="IPR036196">
    <property type="entry name" value="Ptyr_pPase_sf"/>
</dbReference>
<dbReference type="Gene3D" id="3.40.50.2300">
    <property type="match status" value="1"/>
</dbReference>
<dbReference type="CDD" id="cd16343">
    <property type="entry name" value="LMWPTP"/>
    <property type="match status" value="1"/>
</dbReference>
<feature type="domain" description="Phosphotyrosine protein phosphatase I" evidence="5">
    <location>
        <begin position="1"/>
        <end position="135"/>
    </location>
</feature>
<evidence type="ECO:0000256" key="3">
    <source>
        <dbReference type="ARBA" id="ARBA00022801"/>
    </source>
</evidence>
<dbReference type="PANTHER" id="PTHR11717">
    <property type="entry name" value="LOW MOLECULAR WEIGHT PROTEIN TYROSINE PHOSPHATASE"/>
    <property type="match status" value="1"/>
</dbReference>
<reference evidence="6 7" key="1">
    <citation type="submission" date="2023-03" db="EMBL/GenBank/DDBJ databases">
        <authorList>
            <person name="Pearce D."/>
        </authorList>
    </citation>
    <scope>NUCLEOTIDE SEQUENCE [LARGE SCALE GENOMIC DNA]</scope>
    <source>
        <strain evidence="6">Msz</strain>
    </source>
</reference>
<comment type="similarity">
    <text evidence="1">Belongs to the low molecular weight phosphotyrosine protein phosphatase family.</text>
</comment>
<organism evidence="6 7">
    <name type="scientific">Methylocaldum szegediense</name>
    <dbReference type="NCBI Taxonomy" id="73780"/>
    <lineage>
        <taxon>Bacteria</taxon>
        <taxon>Pseudomonadati</taxon>
        <taxon>Pseudomonadota</taxon>
        <taxon>Gammaproteobacteria</taxon>
        <taxon>Methylococcales</taxon>
        <taxon>Methylococcaceae</taxon>
        <taxon>Methylocaldum</taxon>
    </lineage>
</organism>
<evidence type="ECO:0000259" key="5">
    <source>
        <dbReference type="SMART" id="SM00226"/>
    </source>
</evidence>
<evidence type="ECO:0000256" key="4">
    <source>
        <dbReference type="ARBA" id="ARBA00022912"/>
    </source>
</evidence>
<dbReference type="InterPro" id="IPR023485">
    <property type="entry name" value="Ptyr_pPase"/>
</dbReference>
<dbReference type="EC" id="3.1.3.48" evidence="2"/>
<dbReference type="InterPro" id="IPR017867">
    <property type="entry name" value="Tyr_phospatase_low_mol_wt"/>
</dbReference>
<dbReference type="PRINTS" id="PR00719">
    <property type="entry name" value="LMWPTPASE"/>
</dbReference>
<protein>
    <recommendedName>
        <fullName evidence="2">protein-tyrosine-phosphatase</fullName>
        <ecNumber evidence="2">3.1.3.48</ecNumber>
    </recommendedName>
</protein>
<dbReference type="Proteomes" id="UP001162030">
    <property type="component" value="Chromosome"/>
</dbReference>
<sequence length="144" mass="16604">MAEGALRELVTKAGYTNQIYIDSAGTHAYALGRPPDPRAQRVMLERGIDIGGLRSRRIARSDFQRFDYILAMDSENYDTLRFVCPREHVHKIRYLLDFAPELKTRDVPDPYHGEEAVFRETREMIVQAVEGVFAHLQQALIKVR</sequence>
<evidence type="ECO:0000256" key="2">
    <source>
        <dbReference type="ARBA" id="ARBA00013064"/>
    </source>
</evidence>
<keyword evidence="3 6" id="KW-0378">Hydrolase</keyword>
<dbReference type="SUPFAM" id="SSF52788">
    <property type="entry name" value="Phosphotyrosine protein phosphatases I"/>
    <property type="match status" value="1"/>
</dbReference>
<keyword evidence="7" id="KW-1185">Reference proteome</keyword>
<proteinExistence type="inferred from homology"/>
<dbReference type="Pfam" id="PF01451">
    <property type="entry name" value="LMWPc"/>
    <property type="match status" value="1"/>
</dbReference>
<dbReference type="PANTHER" id="PTHR11717:SF7">
    <property type="entry name" value="LOW MOLECULAR WEIGHT PHOSPHOTYROSINE PROTEIN PHOSPHATASE"/>
    <property type="match status" value="1"/>
</dbReference>
<evidence type="ECO:0000313" key="6">
    <source>
        <dbReference type="EMBL" id="CAI8726336.1"/>
    </source>
</evidence>
<dbReference type="InterPro" id="IPR050438">
    <property type="entry name" value="LMW_PTPase"/>
</dbReference>
<accession>A0ABM9HW95</accession>
<dbReference type="SMART" id="SM00226">
    <property type="entry name" value="LMWPc"/>
    <property type="match status" value="1"/>
</dbReference>
<evidence type="ECO:0000256" key="1">
    <source>
        <dbReference type="ARBA" id="ARBA00011063"/>
    </source>
</evidence>
<dbReference type="GO" id="GO:0004725">
    <property type="term" value="F:protein tyrosine phosphatase activity"/>
    <property type="evidence" value="ECO:0007669"/>
    <property type="project" value="UniProtKB-EC"/>
</dbReference>
<evidence type="ECO:0000313" key="7">
    <source>
        <dbReference type="Proteomes" id="UP001162030"/>
    </source>
</evidence>
<gene>
    <name evidence="6" type="ORF">MSZNOR_0190</name>
</gene>
<keyword evidence="4" id="KW-0904">Protein phosphatase</keyword>